<organism evidence="2 3">
    <name type="scientific">Streptomyces tubercidicus</name>
    <dbReference type="NCBI Taxonomy" id="47759"/>
    <lineage>
        <taxon>Bacteria</taxon>
        <taxon>Bacillati</taxon>
        <taxon>Actinomycetota</taxon>
        <taxon>Actinomycetes</taxon>
        <taxon>Kitasatosporales</taxon>
        <taxon>Streptomycetaceae</taxon>
        <taxon>Streptomyces</taxon>
    </lineage>
</organism>
<dbReference type="AlphaFoldDB" id="A0A640URC7"/>
<feature type="compositionally biased region" description="Basic residues" evidence="1">
    <location>
        <begin position="71"/>
        <end position="83"/>
    </location>
</feature>
<accession>A0A640URC7</accession>
<comment type="caution">
    <text evidence="2">The sequence shown here is derived from an EMBL/GenBank/DDBJ whole genome shotgun (WGS) entry which is preliminary data.</text>
</comment>
<dbReference type="Proteomes" id="UP000431826">
    <property type="component" value="Unassembled WGS sequence"/>
</dbReference>
<reference evidence="2 3" key="1">
    <citation type="submission" date="2019-12" db="EMBL/GenBank/DDBJ databases">
        <title>Whole genome shotgun sequence of Streptomyces tubercidicus NBRC 13090.</title>
        <authorList>
            <person name="Ichikawa N."/>
            <person name="Kimura A."/>
            <person name="Kitahashi Y."/>
            <person name="Komaki H."/>
            <person name="Tamura T."/>
        </authorList>
    </citation>
    <scope>NUCLEOTIDE SEQUENCE [LARGE SCALE GENOMIC DNA]</scope>
    <source>
        <strain evidence="2 3">NBRC 13090</strain>
    </source>
</reference>
<proteinExistence type="predicted"/>
<protein>
    <submittedName>
        <fullName evidence="2">Uncharacterized protein</fullName>
    </submittedName>
</protein>
<name>A0A640URC7_9ACTN</name>
<keyword evidence="3" id="KW-1185">Reference proteome</keyword>
<evidence type="ECO:0000313" key="3">
    <source>
        <dbReference type="Proteomes" id="UP000431826"/>
    </source>
</evidence>
<dbReference type="EMBL" id="BLIR01000001">
    <property type="protein sequence ID" value="GFE36825.1"/>
    <property type="molecule type" value="Genomic_DNA"/>
</dbReference>
<gene>
    <name evidence="2" type="ORF">Stube_14980</name>
</gene>
<feature type="region of interest" description="Disordered" evidence="1">
    <location>
        <begin position="69"/>
        <end position="97"/>
    </location>
</feature>
<evidence type="ECO:0000256" key="1">
    <source>
        <dbReference type="SAM" id="MobiDB-lite"/>
    </source>
</evidence>
<evidence type="ECO:0000313" key="2">
    <source>
        <dbReference type="EMBL" id="GFE36825.1"/>
    </source>
</evidence>
<sequence>MSHAAVVAARSYGIGGVGRVLGGVVRGEVRGLGEAADGTVGLVHHMAFFRSLARLHLAARHLRRCVAASASRRRPPPRFRCARPGRIDREAPPRSRRSPYEWVMSCKEF</sequence>